<evidence type="ECO:0000259" key="4">
    <source>
        <dbReference type="Pfam" id="PF02525"/>
    </source>
</evidence>
<evidence type="ECO:0000256" key="3">
    <source>
        <dbReference type="SAM" id="MobiDB-lite"/>
    </source>
</evidence>
<dbReference type="Proteomes" id="UP001140502">
    <property type="component" value="Unassembled WGS sequence"/>
</dbReference>
<accession>A0A9W9BMG6</accession>
<evidence type="ECO:0000256" key="1">
    <source>
        <dbReference type="ARBA" id="ARBA00006252"/>
    </source>
</evidence>
<dbReference type="AlphaFoldDB" id="A0A9W9BMG6"/>
<gene>
    <name evidence="5" type="ORF">N0V84_008127</name>
</gene>
<dbReference type="PANTHER" id="PTHR10204">
    <property type="entry name" value="NAD P H OXIDOREDUCTASE-RELATED"/>
    <property type="match status" value="1"/>
</dbReference>
<dbReference type="OrthoDB" id="26889at2759"/>
<dbReference type="GO" id="GO:0005829">
    <property type="term" value="C:cytosol"/>
    <property type="evidence" value="ECO:0007669"/>
    <property type="project" value="TreeGrafter"/>
</dbReference>
<sequence>MATNQDKREGLVESRATFLPLCQYHFANRLSSHAKMKVFIVFAHPEPQSLTASLLKVAVQELEAQGHEVKVSDLYTMKWKSQVDREDFPQYTADERLRVTKASAVATSSGTLTDDVKREQEKLKWADFVILQYLLWWYSMPAILKGWIDRVFSLGFAYGVGEHSASHWGDRYGEGILLGKRAMLVVTIGGWKEHYSARGINGPLEHVLFPVTHGVLYYTGLEVLPSFAMYQSDRASDENFKQAAGELRQRMQNLFTARPIAYRRQNGGDYEIPALTLKPELEDPNTAGFSLHSGGVDSATES</sequence>
<comment type="caution">
    <text evidence="5">The sequence shown here is derived from an EMBL/GenBank/DDBJ whole genome shotgun (WGS) entry which is preliminary data.</text>
</comment>
<dbReference type="Pfam" id="PF02525">
    <property type="entry name" value="Flavodoxin_2"/>
    <property type="match status" value="1"/>
</dbReference>
<name>A0A9W9BMG6_9HYPO</name>
<dbReference type="Gene3D" id="3.40.50.360">
    <property type="match status" value="1"/>
</dbReference>
<dbReference type="InterPro" id="IPR029039">
    <property type="entry name" value="Flavoprotein-like_sf"/>
</dbReference>
<feature type="region of interest" description="Disordered" evidence="3">
    <location>
        <begin position="282"/>
        <end position="302"/>
    </location>
</feature>
<dbReference type="EMBL" id="JAPEUR010000192">
    <property type="protein sequence ID" value="KAJ4315920.1"/>
    <property type="molecule type" value="Genomic_DNA"/>
</dbReference>
<feature type="domain" description="Flavodoxin-like fold" evidence="4">
    <location>
        <begin position="36"/>
        <end position="250"/>
    </location>
</feature>
<keyword evidence="6" id="KW-1185">Reference proteome</keyword>
<proteinExistence type="inferred from homology"/>
<keyword evidence="2" id="KW-0560">Oxidoreductase</keyword>
<protein>
    <recommendedName>
        <fullName evidence="4">Flavodoxin-like fold domain-containing protein</fullName>
    </recommendedName>
</protein>
<evidence type="ECO:0000313" key="6">
    <source>
        <dbReference type="Proteomes" id="UP001140502"/>
    </source>
</evidence>
<reference evidence="5" key="1">
    <citation type="submission" date="2022-10" db="EMBL/GenBank/DDBJ databases">
        <title>Tapping the CABI collections for fungal endophytes: first genome assemblies for Collariella, Neodidymelliopsis, Ascochyta clinopodiicola, Didymella pomorum, Didymosphaeria variabile, Neocosmospora piperis and Neocucurbitaria cava.</title>
        <authorList>
            <person name="Hill R."/>
        </authorList>
    </citation>
    <scope>NUCLEOTIDE SEQUENCE</scope>
    <source>
        <strain evidence="5">IMI 366586</strain>
    </source>
</reference>
<dbReference type="PANTHER" id="PTHR10204:SF34">
    <property type="entry name" value="NAD(P)H DEHYDROGENASE [QUINONE] 1 ISOFORM 1"/>
    <property type="match status" value="1"/>
</dbReference>
<comment type="similarity">
    <text evidence="1">Belongs to the NAD(P)H dehydrogenase (quinone) family.</text>
</comment>
<dbReference type="InterPro" id="IPR051545">
    <property type="entry name" value="NAD(P)H_dehydrogenase_qn"/>
</dbReference>
<dbReference type="InterPro" id="IPR003680">
    <property type="entry name" value="Flavodoxin_fold"/>
</dbReference>
<dbReference type="SUPFAM" id="SSF52218">
    <property type="entry name" value="Flavoproteins"/>
    <property type="match status" value="1"/>
</dbReference>
<evidence type="ECO:0000313" key="5">
    <source>
        <dbReference type="EMBL" id="KAJ4315920.1"/>
    </source>
</evidence>
<evidence type="ECO:0000256" key="2">
    <source>
        <dbReference type="ARBA" id="ARBA00023002"/>
    </source>
</evidence>
<dbReference type="GO" id="GO:0003955">
    <property type="term" value="F:NAD(P)H dehydrogenase (quinone) activity"/>
    <property type="evidence" value="ECO:0007669"/>
    <property type="project" value="TreeGrafter"/>
</dbReference>
<organism evidence="5 6">
    <name type="scientific">Fusarium piperis</name>
    <dbReference type="NCBI Taxonomy" id="1435070"/>
    <lineage>
        <taxon>Eukaryota</taxon>
        <taxon>Fungi</taxon>
        <taxon>Dikarya</taxon>
        <taxon>Ascomycota</taxon>
        <taxon>Pezizomycotina</taxon>
        <taxon>Sordariomycetes</taxon>
        <taxon>Hypocreomycetidae</taxon>
        <taxon>Hypocreales</taxon>
        <taxon>Nectriaceae</taxon>
        <taxon>Fusarium</taxon>
        <taxon>Fusarium solani species complex</taxon>
    </lineage>
</organism>